<dbReference type="Proteomes" id="UP000245626">
    <property type="component" value="Unassembled WGS sequence"/>
</dbReference>
<evidence type="ECO:0000313" key="2">
    <source>
        <dbReference type="Proteomes" id="UP000245626"/>
    </source>
</evidence>
<proteinExistence type="predicted"/>
<name>A0ACD0P7G8_9BASI</name>
<accession>A0ACD0P7G8</accession>
<reference evidence="1 2" key="1">
    <citation type="journal article" date="2018" name="Mol. Biol. Evol.">
        <title>Broad Genomic Sampling Reveals a Smut Pathogenic Ancestry of the Fungal Clade Ustilaginomycotina.</title>
        <authorList>
            <person name="Kijpornyongpan T."/>
            <person name="Mondo S.J."/>
            <person name="Barry K."/>
            <person name="Sandor L."/>
            <person name="Lee J."/>
            <person name="Lipzen A."/>
            <person name="Pangilinan J."/>
            <person name="LaButti K."/>
            <person name="Hainaut M."/>
            <person name="Henrissat B."/>
            <person name="Grigoriev I.V."/>
            <person name="Spatafora J.W."/>
            <person name="Aime M.C."/>
        </authorList>
    </citation>
    <scope>NUCLEOTIDE SEQUENCE [LARGE SCALE GENOMIC DNA]</scope>
    <source>
        <strain evidence="1 2">SA 807</strain>
    </source>
</reference>
<sequence>MSEAITIDSAAFSRRASALLRAWKGSDGPEDYDQLRESDCILVAMGGQNEEMPYSKSSALHTWLLGYEFPSTLIFASREGFTFVTSSSKARLLEPLKSEKLGFKLEILKRTKDEANNKEIWNDILGRIDGAERGKRIGTFPKDKAVGKFAEEWDSVFNEVKTKKGYEFVDVGPALSAVWGPKDDEELKTIKIASRMSSSIMSQYFVEEMSEILDEGKKTSHEKLAARVEDKLEDTKMWKRIKGLENADISLADWCYTPIIQSGGEYDLRTSAVSTDKRLEGADGGGVVVASMGIKFKSYCSNVGRTYLIDPHRSQQKTYAFLHELQTEIAEKYLKAGVTAKEVYNRAIDFIKAKDSKLADAFIKNVGFATGIEFRDSAYVLSPKNNRKLKKDMIFNLSVGFSDLPDPNHEGKTYSLLLIDTVRINDGPATFLTDRVRGTNDMAFYFKDDEDEKEKESSRRSPDKPAQKVTAAGKVLRNKTRGEALDESAAQKMKLHQKELAKQKHEEGLARFAGEDGEGNADNEKVFKKFESYKREHMLPAKVADLKIMVDQRAQSIILPIYGFAVPFHINTLKNVSKSDEGEYTYLRLNFVTPGQIAGKKEDVPFDDPEATFIRSMSFRSTDSYHFAELYREITDLRKTATKREAEKKELADVVEQDKLITTKGRTYTLPEVFPRPALDGKRVPGDLTIHQNGLRFSSPLRPDQKIDLLFSNMKHLFYQPCDNELIVIIHIHLKSPIMIGKKKAKDVQFYREASDVQFDETGNKKRKYRGGDEDEIELEQEERRRRSQLNKEFKIFAERIAEASDGRVTVDVPYRDLGFNGVPFRTNVLLQPTTDCLVHLTDPPFLVITLSDVEIVHLERVQFGLQSFDMVFVFSDFSRQPMHVSSIPTSSLDDVKQWLDSVDICVTEGAVNLNWGAIMKTVNEDPYDFFQEGGWGFLQAGSDDSGSSESESGSEFGSEMDDGESETDDGSDSGSDFGDSDDSGSGSFDEDEESEGEDWDELERKAAKADEKKRKEQGGGSDDEGRSFSKKSSGSKRR</sequence>
<dbReference type="EMBL" id="KZ819701">
    <property type="protein sequence ID" value="PWN53991.1"/>
    <property type="molecule type" value="Genomic_DNA"/>
</dbReference>
<keyword evidence="2" id="KW-1185">Reference proteome</keyword>
<organism evidence="1 2">
    <name type="scientific">Violaceomyces palustris</name>
    <dbReference type="NCBI Taxonomy" id="1673888"/>
    <lineage>
        <taxon>Eukaryota</taxon>
        <taxon>Fungi</taxon>
        <taxon>Dikarya</taxon>
        <taxon>Basidiomycota</taxon>
        <taxon>Ustilaginomycotina</taxon>
        <taxon>Ustilaginomycetes</taxon>
        <taxon>Violaceomycetales</taxon>
        <taxon>Violaceomycetaceae</taxon>
        <taxon>Violaceomyces</taxon>
    </lineage>
</organism>
<evidence type="ECO:0000313" key="1">
    <source>
        <dbReference type="EMBL" id="PWN53991.1"/>
    </source>
</evidence>
<protein>
    <submittedName>
        <fullName evidence="1">SPT16-general chromatin factor</fullName>
    </submittedName>
</protein>
<gene>
    <name evidence="1" type="ORF">IE53DRAFT_309213</name>
</gene>